<feature type="transmembrane region" description="Helical" evidence="1">
    <location>
        <begin position="88"/>
        <end position="109"/>
    </location>
</feature>
<evidence type="ECO:0000313" key="3">
    <source>
        <dbReference type="Proteomes" id="UP000180098"/>
    </source>
</evidence>
<dbReference type="OrthoDB" id="9816858at2"/>
<keyword evidence="3" id="KW-1185">Reference proteome</keyword>
<accession>A0A1S2L7G2</accession>
<feature type="transmembrane region" description="Helical" evidence="1">
    <location>
        <begin position="12"/>
        <end position="32"/>
    </location>
</feature>
<protein>
    <recommendedName>
        <fullName evidence="4">DUF2254 domain-containing protein</fullName>
    </recommendedName>
</protein>
<evidence type="ECO:0008006" key="4">
    <source>
        <dbReference type="Google" id="ProtNLM"/>
    </source>
</evidence>
<dbReference type="RefSeq" id="WP_071314714.1">
    <property type="nucleotide sequence ID" value="NZ_MLQQ01000053.1"/>
</dbReference>
<reference evidence="2 3" key="1">
    <citation type="submission" date="2016-10" db="EMBL/GenBank/DDBJ databases">
        <title>Draft genome sequences of four alkaliphilic bacteria belonging to the Anaerobacillus genus.</title>
        <authorList>
            <person name="Bassil N.M."/>
            <person name="Lloyd J.R."/>
        </authorList>
    </citation>
    <scope>NUCLEOTIDE SEQUENCE [LARGE SCALE GENOMIC DNA]</scope>
    <source>
        <strain evidence="2 3">DSM 15340</strain>
    </source>
</reference>
<evidence type="ECO:0000256" key="1">
    <source>
        <dbReference type="SAM" id="Phobius"/>
    </source>
</evidence>
<dbReference type="Proteomes" id="UP000180098">
    <property type="component" value="Unassembled WGS sequence"/>
</dbReference>
<dbReference type="AlphaFoldDB" id="A0A1S2L7G2"/>
<evidence type="ECO:0000313" key="2">
    <source>
        <dbReference type="EMBL" id="OIJ08412.1"/>
    </source>
</evidence>
<comment type="caution">
    <text evidence="2">The sequence shown here is derived from an EMBL/GenBank/DDBJ whole genome shotgun (WGS) entry which is preliminary data.</text>
</comment>
<feature type="transmembrane region" description="Helical" evidence="1">
    <location>
        <begin position="44"/>
        <end position="67"/>
    </location>
</feature>
<name>A0A1S2L7G2_9BACI</name>
<organism evidence="2 3">
    <name type="scientific">Anaerobacillus arseniciselenatis</name>
    <dbReference type="NCBI Taxonomy" id="85682"/>
    <lineage>
        <taxon>Bacteria</taxon>
        <taxon>Bacillati</taxon>
        <taxon>Bacillota</taxon>
        <taxon>Bacilli</taxon>
        <taxon>Bacillales</taxon>
        <taxon>Bacillaceae</taxon>
        <taxon>Anaerobacillus</taxon>
    </lineage>
</organism>
<dbReference type="EMBL" id="MLQQ01000053">
    <property type="protein sequence ID" value="OIJ08412.1"/>
    <property type="molecule type" value="Genomic_DNA"/>
</dbReference>
<feature type="transmembrane region" description="Helical" evidence="1">
    <location>
        <begin position="121"/>
        <end position="144"/>
    </location>
</feature>
<sequence>MTIEGFFKRFWLIILLVIIFLLQFYLSKFTFFEVSINSFNVPTFISICIGSLSSLLGIIVSVLILGITLSEHTFGSRLKYVLLNESALINFFIVSLFCIFTFIFINFIYNGTVTNLIVNLTIYAVILYALAILSIYPLIKIFLLKATSKKHIDKLLSNINFPIGEEYLKEKHTEENTFYILEGIGLHAINSNDRKSLHHILNGFIDFFYKEIKKKDHLEANSIRDIINIFMKMQSRWLSTVKSDSEEWVVLYFMKFYKSIRVKSTEKNFNHINFFEYDFFIERSLKRVDPFLETPSLIYIQHLLIDIYKANLKKFVPIEELTMLNSEFYKNDNGTNDSFRNEQQWDFLQGNFRSKFDKIARINGFKEEERISHYVLSYNSILSEILSNGNLSEKQKLVLTRSWTMSLKEYLIEAIKNNSEYIPYTITYLKYPEKHVENTEPNYWLISIISEVLLYLFKNGKLKKHTINHFGGIVRLNLRRLEIDPNAKAVIMKISNIIYDIAMEIQKSEDDLKFQMMENYIEIYKEIESFIKFSRKEEYKISEESIEEWKDMLGELVSYDKFKASLEDENNFWEFI</sequence>
<keyword evidence="1" id="KW-0812">Transmembrane</keyword>
<gene>
    <name evidence="2" type="ORF">BKP35_17715</name>
</gene>
<keyword evidence="1" id="KW-0472">Membrane</keyword>
<keyword evidence="1" id="KW-1133">Transmembrane helix</keyword>
<proteinExistence type="predicted"/>